<dbReference type="AlphaFoldDB" id="A0A7S1MJD8"/>
<dbReference type="EMBL" id="HBGF01035314">
    <property type="protein sequence ID" value="CAD9133294.1"/>
    <property type="molecule type" value="Transcribed_RNA"/>
</dbReference>
<accession>A0A7S1MJD8</accession>
<feature type="signal peptide" evidence="2">
    <location>
        <begin position="1"/>
        <end position="27"/>
    </location>
</feature>
<evidence type="ECO:0000313" key="3">
    <source>
        <dbReference type="EMBL" id="CAD9133294.1"/>
    </source>
</evidence>
<feature type="region of interest" description="Disordered" evidence="1">
    <location>
        <begin position="306"/>
        <end position="355"/>
    </location>
</feature>
<name>A0A7S1MJD8_NEODS</name>
<protein>
    <submittedName>
        <fullName evidence="3">Uncharacterized protein</fullName>
    </submittedName>
</protein>
<evidence type="ECO:0000256" key="1">
    <source>
        <dbReference type="SAM" id="MobiDB-lite"/>
    </source>
</evidence>
<organism evidence="3">
    <name type="scientific">Neobodo designis</name>
    <name type="common">Flagellated protozoan</name>
    <name type="synonym">Bodo designis</name>
    <dbReference type="NCBI Taxonomy" id="312471"/>
    <lineage>
        <taxon>Eukaryota</taxon>
        <taxon>Discoba</taxon>
        <taxon>Euglenozoa</taxon>
        <taxon>Kinetoplastea</taxon>
        <taxon>Metakinetoplastina</taxon>
        <taxon>Neobodonida</taxon>
        <taxon>Neobodo</taxon>
    </lineage>
</organism>
<proteinExistence type="predicted"/>
<feature type="chain" id="PRO_5031380067" evidence="2">
    <location>
        <begin position="28"/>
        <end position="500"/>
    </location>
</feature>
<evidence type="ECO:0000256" key="2">
    <source>
        <dbReference type="SAM" id="SignalP"/>
    </source>
</evidence>
<keyword evidence="2" id="KW-0732">Signal</keyword>
<reference evidence="3" key="1">
    <citation type="submission" date="2021-01" db="EMBL/GenBank/DDBJ databases">
        <authorList>
            <person name="Corre E."/>
            <person name="Pelletier E."/>
            <person name="Niang G."/>
            <person name="Scheremetjew M."/>
            <person name="Finn R."/>
            <person name="Kale V."/>
            <person name="Holt S."/>
            <person name="Cochrane G."/>
            <person name="Meng A."/>
            <person name="Brown T."/>
            <person name="Cohen L."/>
        </authorList>
    </citation>
    <scope>NUCLEOTIDE SEQUENCE</scope>
    <source>
        <strain evidence="3">CCAP 1951/1</strain>
    </source>
</reference>
<gene>
    <name evidence="3" type="ORF">NDES1114_LOCUS23685</name>
</gene>
<sequence length="500" mass="54215">MTVATVTSAARTALLWLLLSFIFVVAARRPIRVNPNVAGRHSTIPGKRDAVVVDHGAPRSHQQYGGAGGHPAKNPYAGSSGHMWGTAHAATGCPQSDVLAVTFESSATSSDGKLYGNLMAYGLLQVKPGDYFEYEYMWAEPDCNCGAEFELGSEFRLRDHAKLDARGFSPHSEKNANMSARATRRWYHRRWDLDDYPSLEKKFIDKWVFSALLRPGERRTAYFKHVRLVRPSDPGSGKKIWEQGMPPISVSSYFPGTITTKCQPIVAVEASEVAVWPPSMLERRPGRTVALSLVLRAEALVADHADDNDEDVANNDAASATPGTANADSEEDATAPTIDPPDSAPSATDDAAEVPAKCETSWSALRALQVLFAEQRIAAGRGRTVLLHGYTARLRHREYPTLTLWDFGQFHPAAMKAASPPTVDGVTLVVLPAPQPLPTPLELRVPLPERFSPLTALLADGVWEVNVTTSSTTGDDASAGPNFQNTTVVVQAFGGSYDPR</sequence>